<keyword evidence="2" id="KW-0808">Transferase</keyword>
<reference evidence="2 3" key="1">
    <citation type="submission" date="2023-10" db="EMBL/GenBank/DDBJ databases">
        <title>Glaciecola aquimarina strain GGW-M5 nov., isolated from a coastal seawater.</title>
        <authorList>
            <person name="Bayburt H."/>
            <person name="Kim J.M."/>
            <person name="Choi B.J."/>
            <person name="Jeon C.O."/>
        </authorList>
    </citation>
    <scope>NUCLEOTIDE SEQUENCE [LARGE SCALE GENOMIC DNA]</scope>
    <source>
        <strain evidence="2 3">KCTC 32108</strain>
    </source>
</reference>
<evidence type="ECO:0000313" key="2">
    <source>
        <dbReference type="EMBL" id="MDU0356380.1"/>
    </source>
</evidence>
<dbReference type="EMBL" id="JAWDIO010000002">
    <property type="protein sequence ID" value="MDU0356380.1"/>
    <property type="molecule type" value="Genomic_DNA"/>
</dbReference>
<dbReference type="InterPro" id="IPR029044">
    <property type="entry name" value="Nucleotide-diphossugar_trans"/>
</dbReference>
<comment type="caution">
    <text evidence="2">The sequence shown here is derived from an EMBL/GenBank/DDBJ whole genome shotgun (WGS) entry which is preliminary data.</text>
</comment>
<keyword evidence="2" id="KW-0328">Glycosyltransferase</keyword>
<organism evidence="2 3">
    <name type="scientific">Paraglaciecola aquimarina</name>
    <dbReference type="NCBI Taxonomy" id="1235557"/>
    <lineage>
        <taxon>Bacteria</taxon>
        <taxon>Pseudomonadati</taxon>
        <taxon>Pseudomonadota</taxon>
        <taxon>Gammaproteobacteria</taxon>
        <taxon>Alteromonadales</taxon>
        <taxon>Alteromonadaceae</taxon>
        <taxon>Paraglaciecola</taxon>
    </lineage>
</organism>
<dbReference type="PANTHER" id="PTHR43179">
    <property type="entry name" value="RHAMNOSYLTRANSFERASE WBBL"/>
    <property type="match status" value="1"/>
</dbReference>
<dbReference type="CDD" id="cd04186">
    <property type="entry name" value="GT_2_like_c"/>
    <property type="match status" value="1"/>
</dbReference>
<dbReference type="EC" id="2.4.-.-" evidence="2"/>
<evidence type="ECO:0000259" key="1">
    <source>
        <dbReference type="Pfam" id="PF00535"/>
    </source>
</evidence>
<feature type="domain" description="Glycosyltransferase 2-like" evidence="1">
    <location>
        <begin position="4"/>
        <end position="187"/>
    </location>
</feature>
<dbReference type="PANTHER" id="PTHR43179:SF7">
    <property type="entry name" value="RHAMNOSYLTRANSFERASE WBBL"/>
    <property type="match status" value="1"/>
</dbReference>
<dbReference type="SUPFAM" id="SSF53448">
    <property type="entry name" value="Nucleotide-diphospho-sugar transferases"/>
    <property type="match status" value="1"/>
</dbReference>
<accession>A0ABU3T288</accession>
<dbReference type="InterPro" id="IPR001173">
    <property type="entry name" value="Glyco_trans_2-like"/>
</dbReference>
<evidence type="ECO:0000313" key="3">
    <source>
        <dbReference type="Proteomes" id="UP001247805"/>
    </source>
</evidence>
<protein>
    <submittedName>
        <fullName evidence="2">Glycosyltransferase family 2 protein</fullName>
        <ecNumber evidence="2">2.4.-.-</ecNumber>
    </submittedName>
</protein>
<name>A0ABU3T288_9ALTE</name>
<sequence>MDISVVILSFNSAKFIEKCLSSLTSSLKQSERDFEIFVVDNGSKDGTLEILSRIEGELEGRLTSILLSHNTGTTYSRNQALKQAKGKYILVLDSDAYMNEPALTGLSQYLDEHPNCGMAVPRVTYGSGNYQLSCDTFPTLWKKFQRFLFLKNMEEQESDLSKATVPVNVDYAISACWMLKRETLEKVGLLDEKIFYSPEDVDYCLRVWEAGYVITYVPSVSVIHDAQELSRGFKLTKFHFSHLKGLFYLMYKHKYFWGLSSLYKRLGKDT</sequence>
<dbReference type="Gene3D" id="3.90.550.10">
    <property type="entry name" value="Spore Coat Polysaccharide Biosynthesis Protein SpsA, Chain A"/>
    <property type="match status" value="1"/>
</dbReference>
<proteinExistence type="predicted"/>
<keyword evidence="3" id="KW-1185">Reference proteome</keyword>
<gene>
    <name evidence="2" type="ORF">RS130_23020</name>
</gene>
<dbReference type="Pfam" id="PF00535">
    <property type="entry name" value="Glycos_transf_2"/>
    <property type="match status" value="1"/>
</dbReference>
<dbReference type="GO" id="GO:0016757">
    <property type="term" value="F:glycosyltransferase activity"/>
    <property type="evidence" value="ECO:0007669"/>
    <property type="project" value="UniProtKB-KW"/>
</dbReference>
<dbReference type="RefSeq" id="WP_316027869.1">
    <property type="nucleotide sequence ID" value="NZ_JAWDIO010000002.1"/>
</dbReference>
<dbReference type="Proteomes" id="UP001247805">
    <property type="component" value="Unassembled WGS sequence"/>
</dbReference>